<dbReference type="GO" id="GO:0016301">
    <property type="term" value="F:kinase activity"/>
    <property type="evidence" value="ECO:0007669"/>
    <property type="project" value="UniProtKB-KW"/>
</dbReference>
<keyword evidence="1" id="KW-0808">Transferase</keyword>
<dbReference type="PANTHER" id="PTHR10584">
    <property type="entry name" value="SUGAR KINASE"/>
    <property type="match status" value="1"/>
</dbReference>
<dbReference type="STRING" id="1797737.A2196_05775"/>
<dbReference type="InterPro" id="IPR011611">
    <property type="entry name" value="PfkB_dom"/>
</dbReference>
<evidence type="ECO:0000259" key="3">
    <source>
        <dbReference type="Pfam" id="PF00294"/>
    </source>
</evidence>
<feature type="domain" description="Carbohydrate kinase PfkB" evidence="3">
    <location>
        <begin position="36"/>
        <end position="311"/>
    </location>
</feature>
<accession>A0A1F5HF65</accession>
<evidence type="ECO:0000313" key="4">
    <source>
        <dbReference type="EMBL" id="OGE02814.1"/>
    </source>
</evidence>
<dbReference type="Proteomes" id="UP000176751">
    <property type="component" value="Unassembled WGS sequence"/>
</dbReference>
<dbReference type="EMBL" id="MFCA01000009">
    <property type="protein sequence ID" value="OGE02814.1"/>
    <property type="molecule type" value="Genomic_DNA"/>
</dbReference>
<organism evidence="4 5">
    <name type="scientific">Candidatus Curtissbacteria bacterium RIFOXYA1_FULL_41_14</name>
    <dbReference type="NCBI Taxonomy" id="1797737"/>
    <lineage>
        <taxon>Bacteria</taxon>
        <taxon>Candidatus Curtissiibacteriota</taxon>
    </lineage>
</organism>
<evidence type="ECO:0000256" key="1">
    <source>
        <dbReference type="ARBA" id="ARBA00022679"/>
    </source>
</evidence>
<keyword evidence="2" id="KW-0418">Kinase</keyword>
<dbReference type="InterPro" id="IPR002139">
    <property type="entry name" value="Ribo/fructo_kinase"/>
</dbReference>
<sequence length="332" mass="35716">MDDRRRFDLVSIGDSTIDTFIKIHDATVECDINHVDCKICLGYGDKIPVDSIAHGVAGNAANVAVGASKLGLISAIYTNLGDDEYGKSIKLALKNENVAGDYIKINKNRESNLSVVLTFQKERTIFVYHQDWDYSLPVLTNCSWVYLTSMAQSFVKSSIMAEIVSFVKKTGAKLAFGPGTYQLKHDIKKYPALLEASELLIANMCEAKTILGIDQIEIVDPADLLSRLLLLGPKTAVITDGAQGSYASDGNRNLKVAALPATLVEKTGAGDAYASGLISALSAGEAFQEAMVWGALNASSVIGKTGAQNGLLTKTELVELRKKHPKLIAVNF</sequence>
<dbReference type="SUPFAM" id="SSF53613">
    <property type="entry name" value="Ribokinase-like"/>
    <property type="match status" value="1"/>
</dbReference>
<dbReference type="InterPro" id="IPR029056">
    <property type="entry name" value="Ribokinase-like"/>
</dbReference>
<proteinExistence type="predicted"/>
<dbReference type="AlphaFoldDB" id="A0A1F5HF65"/>
<gene>
    <name evidence="4" type="ORF">A2196_05775</name>
</gene>
<evidence type="ECO:0000256" key="2">
    <source>
        <dbReference type="ARBA" id="ARBA00022777"/>
    </source>
</evidence>
<reference evidence="4 5" key="1">
    <citation type="journal article" date="2016" name="Nat. Commun.">
        <title>Thousands of microbial genomes shed light on interconnected biogeochemical processes in an aquifer system.</title>
        <authorList>
            <person name="Anantharaman K."/>
            <person name="Brown C.T."/>
            <person name="Hug L.A."/>
            <person name="Sharon I."/>
            <person name="Castelle C.J."/>
            <person name="Probst A.J."/>
            <person name="Thomas B.C."/>
            <person name="Singh A."/>
            <person name="Wilkins M.J."/>
            <person name="Karaoz U."/>
            <person name="Brodie E.L."/>
            <person name="Williams K.H."/>
            <person name="Hubbard S.S."/>
            <person name="Banfield J.F."/>
        </authorList>
    </citation>
    <scope>NUCLEOTIDE SEQUENCE [LARGE SCALE GENOMIC DNA]</scope>
</reference>
<comment type="caution">
    <text evidence="4">The sequence shown here is derived from an EMBL/GenBank/DDBJ whole genome shotgun (WGS) entry which is preliminary data.</text>
</comment>
<dbReference type="Gene3D" id="3.40.1190.20">
    <property type="match status" value="1"/>
</dbReference>
<dbReference type="PANTHER" id="PTHR10584:SF166">
    <property type="entry name" value="RIBOKINASE"/>
    <property type="match status" value="1"/>
</dbReference>
<name>A0A1F5HF65_9BACT</name>
<dbReference type="PRINTS" id="PR00990">
    <property type="entry name" value="RIBOKINASE"/>
</dbReference>
<dbReference type="Pfam" id="PF00294">
    <property type="entry name" value="PfkB"/>
    <property type="match status" value="1"/>
</dbReference>
<evidence type="ECO:0000313" key="5">
    <source>
        <dbReference type="Proteomes" id="UP000176751"/>
    </source>
</evidence>
<protein>
    <recommendedName>
        <fullName evidence="3">Carbohydrate kinase PfkB domain-containing protein</fullName>
    </recommendedName>
</protein>
<dbReference type="GO" id="GO:0006796">
    <property type="term" value="P:phosphate-containing compound metabolic process"/>
    <property type="evidence" value="ECO:0007669"/>
    <property type="project" value="UniProtKB-ARBA"/>
</dbReference>